<evidence type="ECO:0000313" key="1">
    <source>
        <dbReference type="EMBL" id="KAK5094065.1"/>
    </source>
</evidence>
<comment type="caution">
    <text evidence="1">The sequence shown here is derived from an EMBL/GenBank/DDBJ whole genome shotgun (WGS) entry which is preliminary data.</text>
</comment>
<dbReference type="Proteomes" id="UP001345013">
    <property type="component" value="Unassembled WGS sequence"/>
</dbReference>
<accession>A0ABR0KE81</accession>
<name>A0ABR0KE81_9EURO</name>
<protein>
    <submittedName>
        <fullName evidence="1">Uncharacterized protein</fullName>
    </submittedName>
</protein>
<proteinExistence type="predicted"/>
<gene>
    <name evidence="1" type="ORF">LTR24_003874</name>
</gene>
<dbReference type="EMBL" id="JAVRRG010000037">
    <property type="protein sequence ID" value="KAK5094065.1"/>
    <property type="molecule type" value="Genomic_DNA"/>
</dbReference>
<keyword evidence="2" id="KW-1185">Reference proteome</keyword>
<reference evidence="1 2" key="1">
    <citation type="submission" date="2023-08" db="EMBL/GenBank/DDBJ databases">
        <title>Black Yeasts Isolated from many extreme environments.</title>
        <authorList>
            <person name="Coleine C."/>
            <person name="Stajich J.E."/>
            <person name="Selbmann L."/>
        </authorList>
    </citation>
    <scope>NUCLEOTIDE SEQUENCE [LARGE SCALE GENOMIC DNA]</scope>
    <source>
        <strain evidence="1 2">CCFEE 5885</strain>
    </source>
</reference>
<sequence>MQDVIDNPIYQQLQSVILAKGTSATRESHCAICLIAFEDEDYLLMDETGDSASKLTTVPQLRP</sequence>
<evidence type="ECO:0000313" key="2">
    <source>
        <dbReference type="Proteomes" id="UP001345013"/>
    </source>
</evidence>
<organism evidence="1 2">
    <name type="scientific">Lithohypha guttulata</name>
    <dbReference type="NCBI Taxonomy" id="1690604"/>
    <lineage>
        <taxon>Eukaryota</taxon>
        <taxon>Fungi</taxon>
        <taxon>Dikarya</taxon>
        <taxon>Ascomycota</taxon>
        <taxon>Pezizomycotina</taxon>
        <taxon>Eurotiomycetes</taxon>
        <taxon>Chaetothyriomycetidae</taxon>
        <taxon>Chaetothyriales</taxon>
        <taxon>Trichomeriaceae</taxon>
        <taxon>Lithohypha</taxon>
    </lineage>
</organism>